<dbReference type="CDD" id="cd00082">
    <property type="entry name" value="HisKA"/>
    <property type="match status" value="1"/>
</dbReference>
<keyword evidence="10 21" id="KW-0418">Kinase</keyword>
<dbReference type="InterPro" id="IPR008207">
    <property type="entry name" value="Sig_transdc_His_kin_Hpt_dom"/>
</dbReference>
<dbReference type="InterPro" id="IPR005467">
    <property type="entry name" value="His_kinase_dom"/>
</dbReference>
<dbReference type="GO" id="GO:0000155">
    <property type="term" value="F:phosphorelay sensor kinase activity"/>
    <property type="evidence" value="ECO:0007669"/>
    <property type="project" value="InterPro"/>
</dbReference>
<comment type="similarity">
    <text evidence="3">In the N-terminal section; belongs to the phytochrome family.</text>
</comment>
<evidence type="ECO:0000313" key="21">
    <source>
        <dbReference type="EMBL" id="EIM57507.1"/>
    </source>
</evidence>
<keyword evidence="11" id="KW-0067">ATP-binding</keyword>
<dbReference type="Gene3D" id="1.10.287.130">
    <property type="match status" value="1"/>
</dbReference>
<dbReference type="Pfam" id="PF00072">
    <property type="entry name" value="Response_reg"/>
    <property type="match status" value="1"/>
</dbReference>
<dbReference type="PROSITE" id="PS50110">
    <property type="entry name" value="RESPONSE_REGULATORY"/>
    <property type="match status" value="1"/>
</dbReference>
<dbReference type="Gene3D" id="3.30.565.10">
    <property type="entry name" value="Histidine kinase-like ATPase, C-terminal domain"/>
    <property type="match status" value="1"/>
</dbReference>
<evidence type="ECO:0000256" key="17">
    <source>
        <dbReference type="PROSITE-ProRule" id="PRU00169"/>
    </source>
</evidence>
<dbReference type="InterPro" id="IPR036641">
    <property type="entry name" value="HPT_dom_sf"/>
</dbReference>
<dbReference type="AlphaFoldDB" id="I5AUN4"/>
<accession>I5AUN4</accession>
<keyword evidence="22" id="KW-1185">Reference proteome</keyword>
<dbReference type="InterPro" id="IPR011006">
    <property type="entry name" value="CheY-like_superfamily"/>
</dbReference>
<dbReference type="SUPFAM" id="SSF55874">
    <property type="entry name" value="ATPase domain of HSP90 chaperone/DNA topoisomerase II/histidine kinase"/>
    <property type="match status" value="1"/>
</dbReference>
<evidence type="ECO:0000256" key="10">
    <source>
        <dbReference type="ARBA" id="ARBA00022777"/>
    </source>
</evidence>
<keyword evidence="7 17" id="KW-0597">Phosphoprotein</keyword>
<dbReference type="Pfam" id="PF02518">
    <property type="entry name" value="HATPase_c"/>
    <property type="match status" value="1"/>
</dbReference>
<keyword evidence="14 18" id="KW-0472">Membrane</keyword>
<evidence type="ECO:0000256" key="16">
    <source>
        <dbReference type="ARBA" id="ARBA00074306"/>
    </source>
</evidence>
<feature type="transmembrane region" description="Helical" evidence="18">
    <location>
        <begin position="390"/>
        <end position="410"/>
    </location>
</feature>
<evidence type="ECO:0000256" key="18">
    <source>
        <dbReference type="SAM" id="Phobius"/>
    </source>
</evidence>
<evidence type="ECO:0000256" key="12">
    <source>
        <dbReference type="ARBA" id="ARBA00022989"/>
    </source>
</evidence>
<proteinExistence type="inferred from homology"/>
<keyword evidence="9" id="KW-0547">Nucleotide-binding</keyword>
<evidence type="ECO:0000256" key="7">
    <source>
        <dbReference type="ARBA" id="ARBA00022553"/>
    </source>
</evidence>
<dbReference type="InterPro" id="IPR004358">
    <property type="entry name" value="Sig_transdc_His_kin-like_C"/>
</dbReference>
<dbReference type="SUPFAM" id="SSF47384">
    <property type="entry name" value="Homodimeric domain of signal transducing histidine kinase"/>
    <property type="match status" value="1"/>
</dbReference>
<dbReference type="PRINTS" id="PR00344">
    <property type="entry name" value="BCTRLSENSOR"/>
</dbReference>
<dbReference type="PANTHER" id="PTHR45339">
    <property type="entry name" value="HYBRID SIGNAL TRANSDUCTION HISTIDINE KINASE J"/>
    <property type="match status" value="1"/>
</dbReference>
<dbReference type="CDD" id="cd16922">
    <property type="entry name" value="HATPase_EvgS-ArcB-TorS-like"/>
    <property type="match status" value="1"/>
</dbReference>
<dbReference type="FunFam" id="3.30.565.10:FF:000010">
    <property type="entry name" value="Sensor histidine kinase RcsC"/>
    <property type="match status" value="1"/>
</dbReference>
<dbReference type="EMBL" id="CM001487">
    <property type="protein sequence ID" value="EIM57507.1"/>
    <property type="molecule type" value="Genomic_DNA"/>
</dbReference>
<reference evidence="21 22" key="2">
    <citation type="submission" date="2012-02" db="EMBL/GenBank/DDBJ databases">
        <title>Improved High-Quality Draft sequence of Eubacterium cellulosolvens 6.</title>
        <authorList>
            <consortium name="US DOE Joint Genome Institute"/>
            <person name="Lucas S."/>
            <person name="Han J."/>
            <person name="Lapidus A."/>
            <person name="Cheng J.-F."/>
            <person name="Goodwin L."/>
            <person name="Pitluck S."/>
            <person name="Peters L."/>
            <person name="Mikhailova N."/>
            <person name="Gu W."/>
            <person name="Detter J.C."/>
            <person name="Han C."/>
            <person name="Tapia R."/>
            <person name="Land M."/>
            <person name="Hauser L."/>
            <person name="Kyrpides N."/>
            <person name="Ivanova N."/>
            <person name="Pagani I."/>
            <person name="Johnson E."/>
            <person name="Mukhopadhyay B."/>
            <person name="Anderson I."/>
            <person name="Woyke T."/>
        </authorList>
    </citation>
    <scope>NUCLEOTIDE SEQUENCE [LARGE SCALE GENOMIC DNA]</scope>
    <source>
        <strain evidence="21 22">6</strain>
    </source>
</reference>
<keyword evidence="6" id="KW-1003">Cell membrane</keyword>
<dbReference type="GO" id="GO:0005886">
    <property type="term" value="C:plasma membrane"/>
    <property type="evidence" value="ECO:0007669"/>
    <property type="project" value="UniProtKB-SubCell"/>
</dbReference>
<evidence type="ECO:0000259" key="20">
    <source>
        <dbReference type="PROSITE" id="PS50110"/>
    </source>
</evidence>
<dbReference type="Gene3D" id="3.40.50.2300">
    <property type="match status" value="1"/>
</dbReference>
<dbReference type="HOGENOM" id="CLU_291836_0_0_9"/>
<feature type="transmembrane region" description="Helical" evidence="18">
    <location>
        <begin position="163"/>
        <end position="184"/>
    </location>
</feature>
<dbReference type="SUPFAM" id="SSF52172">
    <property type="entry name" value="CheY-like"/>
    <property type="match status" value="1"/>
</dbReference>
<dbReference type="PANTHER" id="PTHR45339:SF1">
    <property type="entry name" value="HYBRID SIGNAL TRANSDUCTION HISTIDINE KINASE J"/>
    <property type="match status" value="1"/>
</dbReference>
<feature type="domain" description="Response regulatory" evidence="20">
    <location>
        <begin position="700"/>
        <end position="818"/>
    </location>
</feature>
<dbReference type="Pfam" id="PF00512">
    <property type="entry name" value="HisKA"/>
    <property type="match status" value="1"/>
</dbReference>
<evidence type="ECO:0000259" key="19">
    <source>
        <dbReference type="PROSITE" id="PS50109"/>
    </source>
</evidence>
<dbReference type="Gene3D" id="1.20.120.160">
    <property type="entry name" value="HPT domain"/>
    <property type="match status" value="1"/>
</dbReference>
<evidence type="ECO:0000256" key="9">
    <source>
        <dbReference type="ARBA" id="ARBA00022741"/>
    </source>
</evidence>
<feature type="transmembrane region" description="Helical" evidence="18">
    <location>
        <begin position="77"/>
        <end position="101"/>
    </location>
</feature>
<reference evidence="21 22" key="1">
    <citation type="submission" date="2010-08" db="EMBL/GenBank/DDBJ databases">
        <authorList>
            <consortium name="US DOE Joint Genome Institute (JGI-PGF)"/>
            <person name="Lucas S."/>
            <person name="Copeland A."/>
            <person name="Lapidus A."/>
            <person name="Cheng J.-F."/>
            <person name="Bruce D."/>
            <person name="Goodwin L."/>
            <person name="Pitluck S."/>
            <person name="Land M.L."/>
            <person name="Hauser L."/>
            <person name="Chang Y.-J."/>
            <person name="Anderson I.J."/>
            <person name="Johnson E."/>
            <person name="Mulhopadhyay B."/>
            <person name="Kyrpides N."/>
            <person name="Woyke T.J."/>
        </authorList>
    </citation>
    <scope>NUCLEOTIDE SEQUENCE [LARGE SCALE GENOMIC DNA]</scope>
    <source>
        <strain evidence="21 22">6</strain>
    </source>
</reference>
<dbReference type="eggNOG" id="COG0745">
    <property type="taxonomic scope" value="Bacteria"/>
</dbReference>
<dbReference type="SUPFAM" id="SSF47226">
    <property type="entry name" value="Histidine-containing phosphotransfer domain, HPT domain"/>
    <property type="match status" value="1"/>
</dbReference>
<evidence type="ECO:0000256" key="8">
    <source>
        <dbReference type="ARBA" id="ARBA00022692"/>
    </source>
</evidence>
<dbReference type="Pfam" id="PF01627">
    <property type="entry name" value="Hpt"/>
    <property type="match status" value="1"/>
</dbReference>
<dbReference type="InterPro" id="IPR003661">
    <property type="entry name" value="HisK_dim/P_dom"/>
</dbReference>
<feature type="domain" description="Histidine kinase" evidence="19">
    <location>
        <begin position="447"/>
        <end position="670"/>
    </location>
</feature>
<evidence type="ECO:0000256" key="14">
    <source>
        <dbReference type="ARBA" id="ARBA00023136"/>
    </source>
</evidence>
<protein>
    <recommendedName>
        <fullName evidence="16">Circadian input-output histidine kinase CikA</fullName>
        <ecNumber evidence="4">2.7.13.3</ecNumber>
    </recommendedName>
    <alternativeName>
        <fullName evidence="5">Stage 0 sporulation protein A homolog</fullName>
    </alternativeName>
</protein>
<sequence>MQRWQKWNFNRGILERNTVIIGGILLNVSLCALNQWLNLPLFLDTAGTIFVACICDPLAAIITALVSSICCIPLNRVLIYFSVSNICVAIAASSLIAKKILRRRGGWLLLALALSLVSGVIGGIVVTTMNTVIRMDYDSVIYLDQAVEKSALGRLPALILMNLLLNITDKFFVVLLGVCCAHFVPDRIRAKIANIHRGEVNEQDIRRKHHRLLVILGVEAVALVCVCVWISVALYTSTARKERMNAAIGAAHQVVNAVDSRLVDTYLRIGYGAQSYTDVKAVLQGIRDNTPYLESVYVYRIQEDGCHVIFEASEDGQTHEPGTVVPFAADMEENLSRLLAGEDIRPVESKGMDGWMMKVYQPIRNAQGECVAYAGVDVSMQNMDEYNKDFVFRVILCSSSFLIFSLAFGLKVSANYYEIFNEQYRRIEEAKEAADAANQAKSHFLANMSHEIRTPINAVLGMDEMILRECEDVNILLYAESIKTAGNTLLGLINDILDFSKIEAGKMEILPVEYDLSSVINDLVSMVESRAEKKGLQIILELDEKMPKLLYGDEIRIKQVITNILTNAVKYTEKGSVTLHMGYEKVDGEPDEIWMSVSVTDTGIGIKPEDLEKLFSEFERIEEKRNRNIEGTGLGMNITKKLLEMMGSFLVVKSVYGEGSTFSFRVKQKVVRWDELGDYEAAFVAGRKKYREKFTAPDANVLVVDDTPMNLEVFRSLLKRTGVIIDTAESGDECLDFTAQKKYDLIFLDHMMPKKDGIQTLQELRSQSGNPNLGTPAVCLTANAVSGAREQYLAAGFDDYLSKPIDAGRLEEMMMRYLPEDKLVITKETEAEAVTNDGEAGTAVIPEWLHAVEGLDIDGGLLHCGSAESYLDTLKIYAKNAPDSADEIEGLWNAGDLSNTTVKIHAIKSLSRAIGAESVGALAEKLEYAGKAEDADAVGAEINDLLAGIRGICKGLAPLCESKQEPEDESLPMISDDELQEAYGELIGFADSMDAQSAGYVFDFLAGYRLPKEERERVEKVRHAIETFEWEQVGEILQSGENAGK</sequence>
<evidence type="ECO:0000256" key="15">
    <source>
        <dbReference type="ARBA" id="ARBA00024867"/>
    </source>
</evidence>
<dbReference type="InterPro" id="IPR001789">
    <property type="entry name" value="Sig_transdc_resp-reg_receiver"/>
</dbReference>
<evidence type="ECO:0000256" key="1">
    <source>
        <dbReference type="ARBA" id="ARBA00000085"/>
    </source>
</evidence>
<feature type="transmembrane region" description="Helical" evidence="18">
    <location>
        <begin position="20"/>
        <end position="37"/>
    </location>
</feature>
<dbReference type="Proteomes" id="UP000005753">
    <property type="component" value="Chromosome"/>
</dbReference>
<feature type="transmembrane region" description="Helical" evidence="18">
    <location>
        <begin position="212"/>
        <end position="235"/>
    </location>
</feature>
<keyword evidence="12 18" id="KW-1133">Transmembrane helix</keyword>
<dbReference type="InterPro" id="IPR036097">
    <property type="entry name" value="HisK_dim/P_sf"/>
</dbReference>
<evidence type="ECO:0000313" key="22">
    <source>
        <dbReference type="Proteomes" id="UP000005753"/>
    </source>
</evidence>
<evidence type="ECO:0000256" key="11">
    <source>
        <dbReference type="ARBA" id="ARBA00022840"/>
    </source>
</evidence>
<feature type="transmembrane region" description="Helical" evidence="18">
    <location>
        <begin position="107"/>
        <end position="126"/>
    </location>
</feature>
<evidence type="ECO:0000256" key="13">
    <source>
        <dbReference type="ARBA" id="ARBA00023012"/>
    </source>
</evidence>
<comment type="function">
    <text evidence="15">May play the central regulatory role in sporulation. It may be an element of the effector pathway responsible for the activation of sporulation genes in response to nutritional stress. Spo0A may act in concert with spo0H (a sigma factor) to control the expression of some genes that are critical to the sporulation process.</text>
</comment>
<organism evidence="21 22">
    <name type="scientific">Eubacterium cellulosolvens (strain ATCC 43171 / JCM 9499 / 6)</name>
    <name type="common">Cillobacterium cellulosolvens</name>
    <dbReference type="NCBI Taxonomy" id="633697"/>
    <lineage>
        <taxon>Bacteria</taxon>
        <taxon>Bacillati</taxon>
        <taxon>Bacillota</taxon>
        <taxon>Clostridia</taxon>
        <taxon>Eubacteriales</taxon>
        <taxon>Eubacteriaceae</taxon>
        <taxon>Eubacterium</taxon>
    </lineage>
</organism>
<feature type="transmembrane region" description="Helical" evidence="18">
    <location>
        <begin position="49"/>
        <end position="70"/>
    </location>
</feature>
<keyword evidence="10 21" id="KW-0808">Transferase</keyword>
<feature type="modified residue" description="4-aspartylphosphate" evidence="17">
    <location>
        <position position="749"/>
    </location>
</feature>
<evidence type="ECO:0000256" key="3">
    <source>
        <dbReference type="ARBA" id="ARBA00006402"/>
    </source>
</evidence>
<keyword evidence="13" id="KW-0902">Two-component regulatory system</keyword>
<dbReference type="SMART" id="SM00388">
    <property type="entry name" value="HisKA"/>
    <property type="match status" value="1"/>
</dbReference>
<dbReference type="InterPro" id="IPR036890">
    <property type="entry name" value="HATPase_C_sf"/>
</dbReference>
<dbReference type="SMART" id="SM00387">
    <property type="entry name" value="HATPase_c"/>
    <property type="match status" value="1"/>
</dbReference>
<dbReference type="SMART" id="SM00448">
    <property type="entry name" value="REC"/>
    <property type="match status" value="1"/>
</dbReference>
<dbReference type="STRING" id="633697.EubceDRAFT1_1729"/>
<keyword evidence="8 18" id="KW-0812">Transmembrane</keyword>
<name>I5AUN4_EUBC6</name>
<dbReference type="PROSITE" id="PS50109">
    <property type="entry name" value="HIS_KIN"/>
    <property type="match status" value="1"/>
</dbReference>
<comment type="catalytic activity">
    <reaction evidence="1">
        <text>ATP + protein L-histidine = ADP + protein N-phospho-L-histidine.</text>
        <dbReference type="EC" id="2.7.13.3"/>
    </reaction>
</comment>
<comment type="subcellular location">
    <subcellularLocation>
        <location evidence="2">Cell membrane</location>
        <topology evidence="2">Multi-pass membrane protein</topology>
    </subcellularLocation>
</comment>
<gene>
    <name evidence="21" type="ORF">EubceDRAFT1_1729</name>
</gene>
<evidence type="ECO:0000256" key="6">
    <source>
        <dbReference type="ARBA" id="ARBA00022475"/>
    </source>
</evidence>
<dbReference type="EC" id="2.7.13.3" evidence="4"/>
<evidence type="ECO:0000256" key="4">
    <source>
        <dbReference type="ARBA" id="ARBA00012438"/>
    </source>
</evidence>
<evidence type="ECO:0000256" key="2">
    <source>
        <dbReference type="ARBA" id="ARBA00004651"/>
    </source>
</evidence>
<dbReference type="eggNOG" id="COG2205">
    <property type="taxonomic scope" value="Bacteria"/>
</dbReference>
<evidence type="ECO:0000256" key="5">
    <source>
        <dbReference type="ARBA" id="ARBA00018672"/>
    </source>
</evidence>
<dbReference type="CDD" id="cd17546">
    <property type="entry name" value="REC_hyHK_CKI1_RcsC-like"/>
    <property type="match status" value="1"/>
</dbReference>
<dbReference type="GO" id="GO:0005524">
    <property type="term" value="F:ATP binding"/>
    <property type="evidence" value="ECO:0007669"/>
    <property type="project" value="UniProtKB-KW"/>
</dbReference>
<dbReference type="InterPro" id="IPR003594">
    <property type="entry name" value="HATPase_dom"/>
</dbReference>